<feature type="transmembrane region" description="Helical" evidence="8">
    <location>
        <begin position="482"/>
        <end position="501"/>
    </location>
</feature>
<dbReference type="PANTHER" id="PTHR33908">
    <property type="entry name" value="MANNOSYLTRANSFERASE YKCB-RELATED"/>
    <property type="match status" value="1"/>
</dbReference>
<evidence type="ECO:0000259" key="10">
    <source>
        <dbReference type="Pfam" id="PF24878"/>
    </source>
</evidence>
<dbReference type="InterPro" id="IPR056785">
    <property type="entry name" value="YkcA/B-like_C"/>
</dbReference>
<comment type="subcellular location">
    <subcellularLocation>
        <location evidence="1">Cell membrane</location>
        <topology evidence="1">Multi-pass membrane protein</topology>
    </subcellularLocation>
</comment>
<proteinExistence type="predicted"/>
<keyword evidence="2" id="KW-1003">Cell membrane</keyword>
<dbReference type="GO" id="GO:0016740">
    <property type="term" value="F:transferase activity"/>
    <property type="evidence" value="ECO:0007669"/>
    <property type="project" value="UniProtKB-KW"/>
</dbReference>
<feature type="domain" description="Glycosyltransferase RgtA/B/C/D-like" evidence="9">
    <location>
        <begin position="103"/>
        <end position="269"/>
    </location>
</feature>
<feature type="transmembrane region" description="Helical" evidence="8">
    <location>
        <begin position="449"/>
        <end position="470"/>
    </location>
</feature>
<protein>
    <submittedName>
        <fullName evidence="11">Glycosyl transferase</fullName>
    </submittedName>
</protein>
<evidence type="ECO:0000256" key="4">
    <source>
        <dbReference type="ARBA" id="ARBA00022679"/>
    </source>
</evidence>
<evidence type="ECO:0000256" key="7">
    <source>
        <dbReference type="ARBA" id="ARBA00023136"/>
    </source>
</evidence>
<dbReference type="InterPro" id="IPR038731">
    <property type="entry name" value="RgtA/B/C-like"/>
</dbReference>
<dbReference type="Pfam" id="PF24878">
    <property type="entry name" value="YkcB_C"/>
    <property type="match status" value="1"/>
</dbReference>
<organism evidence="11 12">
    <name type="scientific">Sinomonas cyclohexanicum</name>
    <name type="common">Corynebacterium cyclohexanicum</name>
    <dbReference type="NCBI Taxonomy" id="322009"/>
    <lineage>
        <taxon>Bacteria</taxon>
        <taxon>Bacillati</taxon>
        <taxon>Actinomycetota</taxon>
        <taxon>Actinomycetes</taxon>
        <taxon>Micrococcales</taxon>
        <taxon>Micrococcaceae</taxon>
        <taxon>Sinomonas</taxon>
    </lineage>
</organism>
<accession>A0ABM7PRZ0</accession>
<evidence type="ECO:0000259" key="9">
    <source>
        <dbReference type="Pfam" id="PF13231"/>
    </source>
</evidence>
<feature type="transmembrane region" description="Helical" evidence="8">
    <location>
        <begin position="157"/>
        <end position="179"/>
    </location>
</feature>
<keyword evidence="12" id="KW-1185">Reference proteome</keyword>
<sequence>MAGTLGFDSAELGSTTLEAQTASSPRRLGVTSRRSRAASAAGTVRRRAELAAVLVAIGALYLWNLAANGWANAFYSAAAQAGSQNWEAFFFGSSDAGNSITVDKPPASLWIVDLSVKAFGLNSWSILVPEVLMGVGTAWILYLAVRRAVRPATGSDATAHGAGLVAAVVLALTPVAALMFRFNNPDALLVLLMTAAGYATVRSIQDGKARWLVAAGVLLGFGFLTKQLQVLLVVPGFALAYLWAAPHRLTRRLAHLAAALGAMVVAAGWWILAVELTPASARPFIGGSQTNSILELTFGYNGLGRLDGTEVGSVGGGNGWGQPGLSRLFSDSFGGQIAWLLPSALIVGAAILWVGRRAPRTDAVRASVIAWGAWILVTGLTFSLMAGIIHEYYTVALAPGIAALAGIGGGILWHRRHAAFEAVALAAAVLAAGITGAVLLGRASGFVPWLGWAVVAASVLAGLGVLASGFRTRLAPSWAGPPARTTAALALVAALAGPFAFTLQTVSTSHTGAIVTAGPSSGFGPGRGGFGGQRQFIQGQLGQGNTGPAAGGFGQQGPGQGGFGGAGGRGGAGGLLGAATPSSDLVAALETDSAAYTWAAAVVGSNNAAGYQLASGLPVMALGGFNGTDPSPTLAQFQELVAQHRVHWFIAANLMQGNSGSDAARQIAAWVEANFTAQTIGGAAVYELG</sequence>
<evidence type="ECO:0000256" key="8">
    <source>
        <dbReference type="SAM" id="Phobius"/>
    </source>
</evidence>
<dbReference type="Proteomes" id="UP001319861">
    <property type="component" value="Chromosome"/>
</dbReference>
<feature type="transmembrane region" description="Helical" evidence="8">
    <location>
        <begin position="253"/>
        <end position="272"/>
    </location>
</feature>
<keyword evidence="4 11" id="KW-0808">Transferase</keyword>
<feature type="domain" description="Putative mannosyltransferase YkcA/B-like C-terminal" evidence="10">
    <location>
        <begin position="585"/>
        <end position="674"/>
    </location>
</feature>
<reference evidence="11 12" key="1">
    <citation type="journal article" date="2021" name="J. Biosci. Bioeng.">
        <title>Identification and characterization of a chc gene cluster responsible for the aromatization pathway of cyclohexanecarboxylate degradation in Sinomonas cyclohexanicum ATCC 51369.</title>
        <authorList>
            <person name="Yamamoto T."/>
            <person name="Hasegawa Y."/>
            <person name="Lau P.C.K."/>
            <person name="Iwaki H."/>
        </authorList>
    </citation>
    <scope>NUCLEOTIDE SEQUENCE [LARGE SCALE GENOMIC DNA]</scope>
    <source>
        <strain evidence="11 12">ATCC 51369</strain>
    </source>
</reference>
<evidence type="ECO:0000256" key="2">
    <source>
        <dbReference type="ARBA" id="ARBA00022475"/>
    </source>
</evidence>
<keyword evidence="5 8" id="KW-0812">Transmembrane</keyword>
<feature type="transmembrane region" description="Helical" evidence="8">
    <location>
        <begin position="124"/>
        <end position="145"/>
    </location>
</feature>
<dbReference type="EMBL" id="AP024525">
    <property type="protein sequence ID" value="BCT74844.1"/>
    <property type="molecule type" value="Genomic_DNA"/>
</dbReference>
<feature type="transmembrane region" description="Helical" evidence="8">
    <location>
        <begin position="368"/>
        <end position="389"/>
    </location>
</feature>
<evidence type="ECO:0000256" key="5">
    <source>
        <dbReference type="ARBA" id="ARBA00022692"/>
    </source>
</evidence>
<evidence type="ECO:0000313" key="12">
    <source>
        <dbReference type="Proteomes" id="UP001319861"/>
    </source>
</evidence>
<feature type="transmembrane region" description="Helical" evidence="8">
    <location>
        <begin position="420"/>
        <end position="443"/>
    </location>
</feature>
<evidence type="ECO:0000256" key="1">
    <source>
        <dbReference type="ARBA" id="ARBA00004651"/>
    </source>
</evidence>
<evidence type="ECO:0000313" key="11">
    <source>
        <dbReference type="EMBL" id="BCT74844.1"/>
    </source>
</evidence>
<name>A0ABM7PRZ0_SINCY</name>
<dbReference type="PANTHER" id="PTHR33908:SF3">
    <property type="entry name" value="UNDECAPRENYL PHOSPHATE-ALPHA-4-AMINO-4-DEOXY-L-ARABINOSE ARABINOSYL TRANSFERASE"/>
    <property type="match status" value="1"/>
</dbReference>
<dbReference type="InterPro" id="IPR050297">
    <property type="entry name" value="LipidA_mod_glycosyltrf_83"/>
</dbReference>
<feature type="transmembrane region" description="Helical" evidence="8">
    <location>
        <begin position="395"/>
        <end position="413"/>
    </location>
</feature>
<gene>
    <name evidence="11" type="ORF">SCMU_06860</name>
</gene>
<feature type="transmembrane region" description="Helical" evidence="8">
    <location>
        <begin position="48"/>
        <end position="66"/>
    </location>
</feature>
<dbReference type="Pfam" id="PF13231">
    <property type="entry name" value="PMT_2"/>
    <property type="match status" value="1"/>
</dbReference>
<evidence type="ECO:0000256" key="3">
    <source>
        <dbReference type="ARBA" id="ARBA00022676"/>
    </source>
</evidence>
<keyword evidence="7 8" id="KW-0472">Membrane</keyword>
<keyword evidence="3" id="KW-0328">Glycosyltransferase</keyword>
<evidence type="ECO:0000256" key="6">
    <source>
        <dbReference type="ARBA" id="ARBA00022989"/>
    </source>
</evidence>
<feature type="transmembrane region" description="Helical" evidence="8">
    <location>
        <begin position="230"/>
        <end position="246"/>
    </location>
</feature>
<feature type="transmembrane region" description="Helical" evidence="8">
    <location>
        <begin position="337"/>
        <end position="356"/>
    </location>
</feature>
<keyword evidence="6 8" id="KW-1133">Transmembrane helix</keyword>